<protein>
    <submittedName>
        <fullName evidence="2">TIGR01620 family protein</fullName>
    </submittedName>
</protein>
<reference evidence="2 3" key="1">
    <citation type="submission" date="2018-03" db="EMBL/GenBank/DDBJ databases">
        <title>Non-Typhoidal Salmonella genome sequencing and assembly.</title>
        <authorList>
            <person name="Matchawe C."/>
        </authorList>
    </citation>
    <scope>NUCLEOTIDE SEQUENCE [LARGE SCALE GENOMIC DNA]</scope>
    <source>
        <strain evidence="2 3">22sa</strain>
    </source>
</reference>
<keyword evidence="3" id="KW-1185">Reference proteome</keyword>
<feature type="compositionally biased region" description="Basic and acidic residues" evidence="1">
    <location>
        <begin position="1"/>
        <end position="19"/>
    </location>
</feature>
<dbReference type="AlphaFoldDB" id="A0A4Z0PTM8"/>
<sequence length="47" mass="5295">MSEPLKPRIDFAEPLKEEPTSAFKAQQTFSEAESRTFAPAAIDERPE</sequence>
<evidence type="ECO:0000313" key="2">
    <source>
        <dbReference type="EMBL" id="TGE20845.1"/>
    </source>
</evidence>
<organism evidence="2 3">
    <name type="scientific">Salmonella enterica subsp. enterica serovar Poona</name>
    <dbReference type="NCBI Taxonomy" id="436295"/>
    <lineage>
        <taxon>Bacteria</taxon>
        <taxon>Pseudomonadati</taxon>
        <taxon>Pseudomonadota</taxon>
        <taxon>Gammaproteobacteria</taxon>
        <taxon>Enterobacterales</taxon>
        <taxon>Enterobacteriaceae</taxon>
        <taxon>Salmonella</taxon>
    </lineage>
</organism>
<gene>
    <name evidence="2" type="ORF">C9F07_03275</name>
</gene>
<evidence type="ECO:0000256" key="1">
    <source>
        <dbReference type="SAM" id="MobiDB-lite"/>
    </source>
</evidence>
<name>A0A4Z0PTM8_SALET</name>
<comment type="caution">
    <text evidence="2">The sequence shown here is derived from an EMBL/GenBank/DDBJ whole genome shotgun (WGS) entry which is preliminary data.</text>
</comment>
<dbReference type="Proteomes" id="UP000298196">
    <property type="component" value="Unassembled WGS sequence"/>
</dbReference>
<proteinExistence type="predicted"/>
<feature type="region of interest" description="Disordered" evidence="1">
    <location>
        <begin position="1"/>
        <end position="47"/>
    </location>
</feature>
<accession>A0A4Z0PTM8</accession>
<dbReference type="EMBL" id="PYKI01000423">
    <property type="protein sequence ID" value="TGE20845.1"/>
    <property type="molecule type" value="Genomic_DNA"/>
</dbReference>
<feature type="non-terminal residue" evidence="2">
    <location>
        <position position="47"/>
    </location>
</feature>
<evidence type="ECO:0000313" key="3">
    <source>
        <dbReference type="Proteomes" id="UP000298196"/>
    </source>
</evidence>